<dbReference type="AlphaFoldDB" id="A0A426DP33"/>
<proteinExistence type="predicted"/>
<evidence type="ECO:0000313" key="3">
    <source>
        <dbReference type="Proteomes" id="UP000274920"/>
    </source>
</evidence>
<keyword evidence="3" id="KW-1185">Reference proteome</keyword>
<sequence length="380" mass="42756">MSCPICKSNEKKILYRLCDNMKIMGADFPETPSFIAACKKCGLLYMDTKASQKDFLSYYMYGAAAPKYYDMFGQEDTDDYYEHLHELMRPYINTDSKILDIAGAWGEFAGYMSASGYRDVTVLDSNETCISNAKKLGVKTLLTDSTDMGEAADDSFDMVILNHSLEHILDVDSTMKNISRVLKDEGYLFIEVPDAEGYAGEAASPFNFLTYEHVLHMSMNDMENLAGEYGYEILDKGRYYKKVSNYPSIYAVLRKGAKQALAYSDEPEKAMLRYLEKSQKTLERFLDPLRRSGKKLILWGIGASTAILIESFQGCNVTALIDRNPGRQGLVFNINGRRYTVGPPESVGDGTILILSIPYHDSIERQIREMGLTNEIAALK</sequence>
<name>A0A426DP33_9FIRM</name>
<dbReference type="PANTHER" id="PTHR43861">
    <property type="entry name" value="TRANS-ACONITATE 2-METHYLTRANSFERASE-RELATED"/>
    <property type="match status" value="1"/>
</dbReference>
<accession>A0A426DP33</accession>
<dbReference type="PANTHER" id="PTHR43861:SF3">
    <property type="entry name" value="PUTATIVE (AFU_ORTHOLOGUE AFUA_2G14390)-RELATED"/>
    <property type="match status" value="1"/>
</dbReference>
<protein>
    <submittedName>
        <fullName evidence="2">Class I SAM-dependent methyltransferase</fullName>
    </submittedName>
</protein>
<dbReference type="RefSeq" id="WP_125129667.1">
    <property type="nucleotide sequence ID" value="NZ_RHJS01000002.1"/>
</dbReference>
<keyword evidence="2" id="KW-0489">Methyltransferase</keyword>
<gene>
    <name evidence="2" type="ORF">EBB54_26880</name>
</gene>
<reference evidence="2" key="1">
    <citation type="submission" date="2018-10" db="EMBL/GenBank/DDBJ databases">
        <title>Schaedlerella arabinophila gen. nov. sp. nov., isolated from the mouse intestinal tract and comparative analysis with the genome of the closely related altered Schaedler flora strain ASF502.</title>
        <authorList>
            <person name="Miyake S."/>
            <person name="Soh M."/>
            <person name="Seedorf H."/>
        </authorList>
    </citation>
    <scope>NUCLEOTIDE SEQUENCE [LARGE SCALE GENOMIC DNA]</scope>
    <source>
        <strain evidence="2">DSM 106076</strain>
    </source>
</reference>
<evidence type="ECO:0000256" key="1">
    <source>
        <dbReference type="ARBA" id="ARBA00022679"/>
    </source>
</evidence>
<organism evidence="2 3">
    <name type="scientific">Schaedlerella arabinosiphila</name>
    <dbReference type="NCBI Taxonomy" id="2044587"/>
    <lineage>
        <taxon>Bacteria</taxon>
        <taxon>Bacillati</taxon>
        <taxon>Bacillota</taxon>
        <taxon>Clostridia</taxon>
        <taxon>Lachnospirales</taxon>
        <taxon>Lachnospiraceae</taxon>
        <taxon>Schaedlerella</taxon>
    </lineage>
</organism>
<dbReference type="GO" id="GO:0008168">
    <property type="term" value="F:methyltransferase activity"/>
    <property type="evidence" value="ECO:0007669"/>
    <property type="project" value="UniProtKB-KW"/>
</dbReference>
<dbReference type="SUPFAM" id="SSF53335">
    <property type="entry name" value="S-adenosyl-L-methionine-dependent methyltransferases"/>
    <property type="match status" value="1"/>
</dbReference>
<dbReference type="Gene3D" id="3.40.50.150">
    <property type="entry name" value="Vaccinia Virus protein VP39"/>
    <property type="match status" value="1"/>
</dbReference>
<dbReference type="GO" id="GO:0032259">
    <property type="term" value="P:methylation"/>
    <property type="evidence" value="ECO:0007669"/>
    <property type="project" value="UniProtKB-KW"/>
</dbReference>
<dbReference type="EMBL" id="RHJS01000002">
    <property type="protein sequence ID" value="RRK34559.1"/>
    <property type="molecule type" value="Genomic_DNA"/>
</dbReference>
<dbReference type="Proteomes" id="UP000274920">
    <property type="component" value="Unassembled WGS sequence"/>
</dbReference>
<dbReference type="InterPro" id="IPR029063">
    <property type="entry name" value="SAM-dependent_MTases_sf"/>
</dbReference>
<comment type="caution">
    <text evidence="2">The sequence shown here is derived from an EMBL/GenBank/DDBJ whole genome shotgun (WGS) entry which is preliminary data.</text>
</comment>
<evidence type="ECO:0000313" key="2">
    <source>
        <dbReference type="EMBL" id="RRK34559.1"/>
    </source>
</evidence>
<dbReference type="CDD" id="cd02440">
    <property type="entry name" value="AdoMet_MTases"/>
    <property type="match status" value="1"/>
</dbReference>
<dbReference type="Pfam" id="PF13489">
    <property type="entry name" value="Methyltransf_23"/>
    <property type="match status" value="1"/>
</dbReference>
<keyword evidence="1 2" id="KW-0808">Transferase</keyword>